<dbReference type="AlphaFoldDB" id="A0A931J8S2"/>
<reference evidence="12" key="1">
    <citation type="submission" date="2020-12" db="EMBL/GenBank/DDBJ databases">
        <title>The genome sequence of Inhella sp. 1Y17.</title>
        <authorList>
            <person name="Liu Y."/>
        </authorList>
    </citation>
    <scope>NUCLEOTIDE SEQUENCE</scope>
    <source>
        <strain evidence="12">1Y17</strain>
    </source>
</reference>
<evidence type="ECO:0000256" key="2">
    <source>
        <dbReference type="ARBA" id="ARBA00016337"/>
    </source>
</evidence>
<accession>A0A931J8S2</accession>
<evidence type="ECO:0000256" key="3">
    <source>
        <dbReference type="ARBA" id="ARBA00022630"/>
    </source>
</evidence>
<evidence type="ECO:0000256" key="5">
    <source>
        <dbReference type="ARBA" id="ARBA00022723"/>
    </source>
</evidence>
<dbReference type="Pfam" id="PF02424">
    <property type="entry name" value="ApbE"/>
    <property type="match status" value="1"/>
</dbReference>
<keyword evidence="6 10" id="KW-0274">FAD</keyword>
<dbReference type="PIRSF" id="PIRSF006268">
    <property type="entry name" value="ApbE"/>
    <property type="match status" value="1"/>
</dbReference>
<comment type="similarity">
    <text evidence="10">Belongs to the ApbE family.</text>
</comment>
<evidence type="ECO:0000256" key="10">
    <source>
        <dbReference type="PIRNR" id="PIRNR006268"/>
    </source>
</evidence>
<dbReference type="PANTHER" id="PTHR30040:SF2">
    <property type="entry name" value="FAD:PROTEIN FMN TRANSFERASE"/>
    <property type="match status" value="1"/>
</dbReference>
<protein>
    <recommendedName>
        <fullName evidence="2 10">FAD:protein FMN transferase</fullName>
        <ecNumber evidence="1 10">2.7.1.180</ecNumber>
    </recommendedName>
    <alternativeName>
        <fullName evidence="8 10">Flavin transferase</fullName>
    </alternativeName>
</protein>
<gene>
    <name evidence="12" type="ORF">I7X39_14975</name>
</gene>
<dbReference type="InterPro" id="IPR003374">
    <property type="entry name" value="ApbE-like_sf"/>
</dbReference>
<dbReference type="EC" id="2.7.1.180" evidence="1 10"/>
<dbReference type="Gene3D" id="3.10.520.10">
    <property type="entry name" value="ApbE-like domains"/>
    <property type="match status" value="1"/>
</dbReference>
<feature type="binding site" evidence="11">
    <location>
        <position position="146"/>
    </location>
    <ligand>
        <name>Mg(2+)</name>
        <dbReference type="ChEBI" id="CHEBI:18420"/>
    </ligand>
</feature>
<evidence type="ECO:0000313" key="12">
    <source>
        <dbReference type="EMBL" id="MBH9578190.1"/>
    </source>
</evidence>
<evidence type="ECO:0000256" key="8">
    <source>
        <dbReference type="ARBA" id="ARBA00031306"/>
    </source>
</evidence>
<dbReference type="GO" id="GO:0016740">
    <property type="term" value="F:transferase activity"/>
    <property type="evidence" value="ECO:0007669"/>
    <property type="project" value="UniProtKB-UniRule"/>
</dbReference>
<dbReference type="RefSeq" id="WP_198111959.1">
    <property type="nucleotide sequence ID" value="NZ_JAEDAK010000010.1"/>
</dbReference>
<evidence type="ECO:0000256" key="9">
    <source>
        <dbReference type="ARBA" id="ARBA00048540"/>
    </source>
</evidence>
<keyword evidence="4 10" id="KW-0808">Transferase</keyword>
<keyword evidence="7 10" id="KW-0460">Magnesium</keyword>
<keyword evidence="13" id="KW-1185">Reference proteome</keyword>
<dbReference type="SUPFAM" id="SSF143631">
    <property type="entry name" value="ApbE-like"/>
    <property type="match status" value="1"/>
</dbReference>
<dbReference type="PANTHER" id="PTHR30040">
    <property type="entry name" value="THIAMINE BIOSYNTHESIS LIPOPROTEIN APBE"/>
    <property type="match status" value="1"/>
</dbReference>
<comment type="cofactor">
    <cofactor evidence="11">
        <name>Mg(2+)</name>
        <dbReference type="ChEBI" id="CHEBI:18420"/>
    </cofactor>
    <cofactor evidence="11">
        <name>Mn(2+)</name>
        <dbReference type="ChEBI" id="CHEBI:29035"/>
    </cofactor>
    <text evidence="11">Magnesium. Can also use manganese.</text>
</comment>
<evidence type="ECO:0000256" key="4">
    <source>
        <dbReference type="ARBA" id="ARBA00022679"/>
    </source>
</evidence>
<dbReference type="GO" id="GO:0046872">
    <property type="term" value="F:metal ion binding"/>
    <property type="evidence" value="ECO:0007669"/>
    <property type="project" value="UniProtKB-UniRule"/>
</dbReference>
<keyword evidence="5 10" id="KW-0479">Metal-binding</keyword>
<proteinExistence type="inferred from homology"/>
<sequence>MQVFRHPFQALGGSAEIVLAAGDEAEAQRLAQIGVDEVLRIEHKYSRYRADSLIGRINAQAGAEPVELDDETLALLRFADTLHQDSDGLFDPTSGVLRRAWNFKQPRLPKPDELAPLLALIGWPRVEREGKSLRLPEAGMELDFGGFGKEYAADRAAAALKAAGVRHGHVNLAGDIRVLGPKPDGKPWQIGIQHPRQPGKLIASLPLHQGGLATSGDYERYFELDGQRYCHVLNPRTGWPVRFWRSVSVVAPLTVAAGALSSLAMLKEREGLELLKRSGLPFLAIDPDGALLRDALP</sequence>
<keyword evidence="3 10" id="KW-0285">Flavoprotein</keyword>
<comment type="catalytic activity">
    <reaction evidence="9 10">
        <text>L-threonyl-[protein] + FAD = FMN-L-threonyl-[protein] + AMP + H(+)</text>
        <dbReference type="Rhea" id="RHEA:36847"/>
        <dbReference type="Rhea" id="RHEA-COMP:11060"/>
        <dbReference type="Rhea" id="RHEA-COMP:11061"/>
        <dbReference type="ChEBI" id="CHEBI:15378"/>
        <dbReference type="ChEBI" id="CHEBI:30013"/>
        <dbReference type="ChEBI" id="CHEBI:57692"/>
        <dbReference type="ChEBI" id="CHEBI:74257"/>
        <dbReference type="ChEBI" id="CHEBI:456215"/>
        <dbReference type="EC" id="2.7.1.180"/>
    </reaction>
</comment>
<evidence type="ECO:0000256" key="11">
    <source>
        <dbReference type="PIRSR" id="PIRSR006268-2"/>
    </source>
</evidence>
<dbReference type="Proteomes" id="UP000613266">
    <property type="component" value="Unassembled WGS sequence"/>
</dbReference>
<name>A0A931J8S2_9BURK</name>
<evidence type="ECO:0000256" key="7">
    <source>
        <dbReference type="ARBA" id="ARBA00022842"/>
    </source>
</evidence>
<dbReference type="EMBL" id="JAEDAK010000010">
    <property type="protein sequence ID" value="MBH9578190.1"/>
    <property type="molecule type" value="Genomic_DNA"/>
</dbReference>
<evidence type="ECO:0000256" key="6">
    <source>
        <dbReference type="ARBA" id="ARBA00022827"/>
    </source>
</evidence>
<comment type="caution">
    <text evidence="12">The sequence shown here is derived from an EMBL/GenBank/DDBJ whole genome shotgun (WGS) entry which is preliminary data.</text>
</comment>
<feature type="binding site" evidence="11">
    <location>
        <position position="262"/>
    </location>
    <ligand>
        <name>Mg(2+)</name>
        <dbReference type="ChEBI" id="CHEBI:18420"/>
    </ligand>
</feature>
<dbReference type="InterPro" id="IPR024932">
    <property type="entry name" value="ApbE"/>
</dbReference>
<evidence type="ECO:0000313" key="13">
    <source>
        <dbReference type="Proteomes" id="UP000613266"/>
    </source>
</evidence>
<evidence type="ECO:0000256" key="1">
    <source>
        <dbReference type="ARBA" id="ARBA00011955"/>
    </source>
</evidence>
<organism evidence="12 13">
    <name type="scientific">Inhella proteolytica</name>
    <dbReference type="NCBI Taxonomy" id="2795029"/>
    <lineage>
        <taxon>Bacteria</taxon>
        <taxon>Pseudomonadati</taxon>
        <taxon>Pseudomonadota</taxon>
        <taxon>Betaproteobacteria</taxon>
        <taxon>Burkholderiales</taxon>
        <taxon>Sphaerotilaceae</taxon>
        <taxon>Inhella</taxon>
    </lineage>
</organism>